<proteinExistence type="predicted"/>
<dbReference type="PANTHER" id="PTHR33265">
    <property type="entry name" value="AVR9/CF-9 RAPIDLY ELICITED PROTEIN-RELATED"/>
    <property type="match status" value="1"/>
</dbReference>
<organism evidence="1">
    <name type="scientific">Opuntia streptacantha</name>
    <name type="common">Prickly pear cactus</name>
    <name type="synonym">Opuntia cardona</name>
    <dbReference type="NCBI Taxonomy" id="393608"/>
    <lineage>
        <taxon>Eukaryota</taxon>
        <taxon>Viridiplantae</taxon>
        <taxon>Streptophyta</taxon>
        <taxon>Embryophyta</taxon>
        <taxon>Tracheophyta</taxon>
        <taxon>Spermatophyta</taxon>
        <taxon>Magnoliopsida</taxon>
        <taxon>eudicotyledons</taxon>
        <taxon>Gunneridae</taxon>
        <taxon>Pentapetalae</taxon>
        <taxon>Caryophyllales</taxon>
        <taxon>Cactineae</taxon>
        <taxon>Cactaceae</taxon>
        <taxon>Opuntioideae</taxon>
        <taxon>Opuntia</taxon>
    </lineage>
</organism>
<dbReference type="InterPro" id="IPR008480">
    <property type="entry name" value="DUF761_pln"/>
</dbReference>
<dbReference type="PANTHER" id="PTHR33265:SF26">
    <property type="entry name" value="OS06G0554600 PROTEIN"/>
    <property type="match status" value="1"/>
</dbReference>
<reference evidence="1" key="1">
    <citation type="journal article" date="2013" name="J. Plant Res.">
        <title>Effect of fungi and light on seed germination of three Opuntia species from semiarid lands of central Mexico.</title>
        <authorList>
            <person name="Delgado-Sanchez P."/>
            <person name="Jimenez-Bremont J.F."/>
            <person name="Guerrero-Gonzalez Mde L."/>
            <person name="Flores J."/>
        </authorList>
    </citation>
    <scope>NUCLEOTIDE SEQUENCE</scope>
    <source>
        <tissue evidence="1">Cladode</tissue>
    </source>
</reference>
<dbReference type="AlphaFoldDB" id="A0A7C8YX87"/>
<dbReference type="EMBL" id="GISG01065609">
    <property type="protein sequence ID" value="MBA4628351.1"/>
    <property type="molecule type" value="Transcribed_RNA"/>
</dbReference>
<reference evidence="1" key="2">
    <citation type="submission" date="2020-07" db="EMBL/GenBank/DDBJ databases">
        <authorList>
            <person name="Vera ALvarez R."/>
            <person name="Arias-Moreno D.M."/>
            <person name="Jimenez-Jacinto V."/>
            <person name="Jimenez-Bremont J.F."/>
            <person name="Swaminathan K."/>
            <person name="Moose S.P."/>
            <person name="Guerrero-Gonzalez M.L."/>
            <person name="Marino-Ramirez L."/>
            <person name="Landsman D."/>
            <person name="Rodriguez-Kessler M."/>
            <person name="Delgado-Sanchez P."/>
        </authorList>
    </citation>
    <scope>NUCLEOTIDE SEQUENCE</scope>
    <source>
        <tissue evidence="1">Cladode</tissue>
    </source>
</reference>
<evidence type="ECO:0000313" key="1">
    <source>
        <dbReference type="EMBL" id="MBA4628351.1"/>
    </source>
</evidence>
<accession>A0A7C8YX87</accession>
<protein>
    <submittedName>
        <fullName evidence="1">Uncharacterized protein</fullName>
    </submittedName>
</protein>
<dbReference type="Pfam" id="PF05553">
    <property type="entry name" value="DUF761"/>
    <property type="match status" value="1"/>
</dbReference>
<sequence length="198" mass="22818">MEPNSPLKAEKLKNMARLMMLHFLIKGKPTVDLQRIKTRIKILAKTLGDRINAHHQALTCRSHDVHVPVRCPREYEFSCSSSPAAPPLPHVTRSKSKRHYPCSFYYYTHKHLHARQNRRVYHALLDGPTVGPEKSPLGWQGGLDYDVAKLQPFNCCADGDDHHHHEYCGMGSCVDRAAEEFIERFYKELRLQKSDFLS</sequence>
<name>A0A7C8YX87_OPUST</name>